<keyword evidence="2" id="KW-1185">Reference proteome</keyword>
<evidence type="ECO:0000313" key="2">
    <source>
        <dbReference type="Proteomes" id="UP000284375"/>
    </source>
</evidence>
<name>A0A423WKP2_CYTCH</name>
<organism evidence="1 2">
    <name type="scientific">Cytospora chrysosperma</name>
    <name type="common">Cytospora canker fungus</name>
    <name type="synonym">Sphaeria chrysosperma</name>
    <dbReference type="NCBI Taxonomy" id="252740"/>
    <lineage>
        <taxon>Eukaryota</taxon>
        <taxon>Fungi</taxon>
        <taxon>Dikarya</taxon>
        <taxon>Ascomycota</taxon>
        <taxon>Pezizomycotina</taxon>
        <taxon>Sordariomycetes</taxon>
        <taxon>Sordariomycetidae</taxon>
        <taxon>Diaporthales</taxon>
        <taxon>Cytosporaceae</taxon>
        <taxon>Cytospora</taxon>
    </lineage>
</organism>
<proteinExistence type="predicted"/>
<dbReference type="Proteomes" id="UP000284375">
    <property type="component" value="Unassembled WGS sequence"/>
</dbReference>
<gene>
    <name evidence="1" type="ORF">VSDG_00841</name>
</gene>
<accession>A0A423WKP2</accession>
<dbReference type="AlphaFoldDB" id="A0A423WKP2"/>
<dbReference type="OrthoDB" id="5214444at2759"/>
<protein>
    <submittedName>
        <fullName evidence="1">Uncharacterized protein</fullName>
    </submittedName>
</protein>
<sequence length="89" mass="9676">MLVKGKTGTALLRGSFHGQEEGIPRGGCLWSARAPTTRSTTCSRRVAEHVARGLYSVLSMNMSEYSCVVVMSTGLPRQDLMWKDGFPVG</sequence>
<dbReference type="EMBL" id="LJZO01000002">
    <property type="protein sequence ID" value="ROW03987.1"/>
    <property type="molecule type" value="Genomic_DNA"/>
</dbReference>
<reference evidence="1 2" key="1">
    <citation type="submission" date="2015-09" db="EMBL/GenBank/DDBJ databases">
        <title>Host preference determinants of Valsa canker pathogens revealed by comparative genomics.</title>
        <authorList>
            <person name="Yin Z."/>
            <person name="Huang L."/>
        </authorList>
    </citation>
    <scope>NUCLEOTIDE SEQUENCE [LARGE SCALE GENOMIC DNA]</scope>
    <source>
        <strain evidence="1 2">YSFL</strain>
    </source>
</reference>
<comment type="caution">
    <text evidence="1">The sequence shown here is derived from an EMBL/GenBank/DDBJ whole genome shotgun (WGS) entry which is preliminary data.</text>
</comment>
<evidence type="ECO:0000313" key="1">
    <source>
        <dbReference type="EMBL" id="ROW03987.1"/>
    </source>
</evidence>